<dbReference type="InterPro" id="IPR027417">
    <property type="entry name" value="P-loop_NTPase"/>
</dbReference>
<keyword evidence="6" id="KW-0479">Metal-binding</keyword>
<dbReference type="NCBIfam" id="TIGR00150">
    <property type="entry name" value="T6A_YjeE"/>
    <property type="match status" value="1"/>
</dbReference>
<evidence type="ECO:0000256" key="2">
    <source>
        <dbReference type="ARBA" id="ARBA00007599"/>
    </source>
</evidence>
<dbReference type="GO" id="GO:0002949">
    <property type="term" value="P:tRNA threonylcarbamoyladenosine modification"/>
    <property type="evidence" value="ECO:0007669"/>
    <property type="project" value="InterPro"/>
</dbReference>
<dbReference type="SUPFAM" id="SSF52540">
    <property type="entry name" value="P-loop containing nucleoside triphosphate hydrolases"/>
    <property type="match status" value="1"/>
</dbReference>
<dbReference type="InterPro" id="IPR003442">
    <property type="entry name" value="T6A_TsaE"/>
</dbReference>
<keyword evidence="9" id="KW-0460">Magnesium</keyword>
<evidence type="ECO:0000256" key="10">
    <source>
        <dbReference type="ARBA" id="ARBA00032441"/>
    </source>
</evidence>
<evidence type="ECO:0000256" key="8">
    <source>
        <dbReference type="ARBA" id="ARBA00022840"/>
    </source>
</evidence>
<evidence type="ECO:0000256" key="1">
    <source>
        <dbReference type="ARBA" id="ARBA00004496"/>
    </source>
</evidence>
<keyword evidence="8" id="KW-0067">ATP-binding</keyword>
<sequence length="154" mass="16911">MLTLSLPDSAATQALGLKLGQSLPTGSILLLDGDLGSGKTSLVQSIGQGLGITDMIVSPTFTLINEYHTGRLPLYHLDLYRLPPAEVSNLYLDTYWEGIDFPLGIVAIEWPERLSDWPESYIHVKLQYQGEGRQATLTTQGSAQIEEMFVGWTS</sequence>
<accession>A0A2W1JQ07</accession>
<name>A0A2W1JQ07_9CYAN</name>
<protein>
    <recommendedName>
        <fullName evidence="3">tRNA threonylcarbamoyladenosine biosynthesis protein TsaE</fullName>
    </recommendedName>
    <alternativeName>
        <fullName evidence="10">t(6)A37 threonylcarbamoyladenosine biosynthesis protein TsaE</fullName>
    </alternativeName>
</protein>
<keyword evidence="12" id="KW-1185">Reference proteome</keyword>
<dbReference type="OrthoDB" id="9815896at2"/>
<dbReference type="RefSeq" id="WP_110984342.1">
    <property type="nucleotide sequence ID" value="NZ_CAWNWM010000001.1"/>
</dbReference>
<dbReference type="Pfam" id="PF02367">
    <property type="entry name" value="TsaE"/>
    <property type="match status" value="1"/>
</dbReference>
<evidence type="ECO:0000256" key="6">
    <source>
        <dbReference type="ARBA" id="ARBA00022723"/>
    </source>
</evidence>
<dbReference type="GO" id="GO:0046872">
    <property type="term" value="F:metal ion binding"/>
    <property type="evidence" value="ECO:0007669"/>
    <property type="project" value="UniProtKB-KW"/>
</dbReference>
<dbReference type="GO" id="GO:0005524">
    <property type="term" value="F:ATP binding"/>
    <property type="evidence" value="ECO:0007669"/>
    <property type="project" value="UniProtKB-KW"/>
</dbReference>
<gene>
    <name evidence="11" type="primary">tsaE_1</name>
    <name evidence="11" type="ORF">C1752_00367</name>
</gene>
<dbReference type="Proteomes" id="UP000248857">
    <property type="component" value="Unassembled WGS sequence"/>
</dbReference>
<evidence type="ECO:0000313" key="12">
    <source>
        <dbReference type="Proteomes" id="UP000248857"/>
    </source>
</evidence>
<comment type="caution">
    <text evidence="11">The sequence shown here is derived from an EMBL/GenBank/DDBJ whole genome shotgun (WGS) entry which is preliminary data.</text>
</comment>
<evidence type="ECO:0000256" key="9">
    <source>
        <dbReference type="ARBA" id="ARBA00022842"/>
    </source>
</evidence>
<keyword evidence="4" id="KW-0963">Cytoplasm</keyword>
<dbReference type="EMBL" id="PQWO01000001">
    <property type="protein sequence ID" value="PZD75389.1"/>
    <property type="molecule type" value="Genomic_DNA"/>
</dbReference>
<evidence type="ECO:0000256" key="5">
    <source>
        <dbReference type="ARBA" id="ARBA00022694"/>
    </source>
</evidence>
<keyword evidence="7" id="KW-0547">Nucleotide-binding</keyword>
<dbReference type="PANTHER" id="PTHR33540">
    <property type="entry name" value="TRNA THREONYLCARBAMOYLADENOSINE BIOSYNTHESIS PROTEIN TSAE"/>
    <property type="match status" value="1"/>
</dbReference>
<evidence type="ECO:0000256" key="3">
    <source>
        <dbReference type="ARBA" id="ARBA00019010"/>
    </source>
</evidence>
<dbReference type="Gene3D" id="3.40.50.300">
    <property type="entry name" value="P-loop containing nucleotide triphosphate hydrolases"/>
    <property type="match status" value="1"/>
</dbReference>
<evidence type="ECO:0000256" key="4">
    <source>
        <dbReference type="ARBA" id="ARBA00022490"/>
    </source>
</evidence>
<reference evidence="11 12" key="1">
    <citation type="journal article" date="2018" name="Sci. Rep.">
        <title>A novel species of the marine cyanobacterium Acaryochloris with a unique pigment content and lifestyle.</title>
        <authorList>
            <person name="Partensky F."/>
            <person name="Six C."/>
            <person name="Ratin M."/>
            <person name="Garczarek L."/>
            <person name="Vaulot D."/>
            <person name="Probert I."/>
            <person name="Calteau A."/>
            <person name="Gourvil P."/>
            <person name="Marie D."/>
            <person name="Grebert T."/>
            <person name="Bouchier C."/>
            <person name="Le Panse S."/>
            <person name="Gachenot M."/>
            <person name="Rodriguez F."/>
            <person name="Garrido J.L."/>
        </authorList>
    </citation>
    <scope>NUCLEOTIDE SEQUENCE [LARGE SCALE GENOMIC DNA]</scope>
    <source>
        <strain evidence="11 12">RCC1774</strain>
    </source>
</reference>
<organism evidence="11 12">
    <name type="scientific">Acaryochloris thomasi RCC1774</name>
    <dbReference type="NCBI Taxonomy" id="1764569"/>
    <lineage>
        <taxon>Bacteria</taxon>
        <taxon>Bacillati</taxon>
        <taxon>Cyanobacteriota</taxon>
        <taxon>Cyanophyceae</taxon>
        <taxon>Acaryochloridales</taxon>
        <taxon>Acaryochloridaceae</taxon>
        <taxon>Acaryochloris</taxon>
        <taxon>Acaryochloris thomasi</taxon>
    </lineage>
</organism>
<dbReference type="AlphaFoldDB" id="A0A2W1JQ07"/>
<evidence type="ECO:0000256" key="7">
    <source>
        <dbReference type="ARBA" id="ARBA00022741"/>
    </source>
</evidence>
<evidence type="ECO:0000313" key="11">
    <source>
        <dbReference type="EMBL" id="PZD75389.1"/>
    </source>
</evidence>
<dbReference type="GO" id="GO:0005737">
    <property type="term" value="C:cytoplasm"/>
    <property type="evidence" value="ECO:0007669"/>
    <property type="project" value="UniProtKB-SubCell"/>
</dbReference>
<comment type="similarity">
    <text evidence="2">Belongs to the TsaE family.</text>
</comment>
<dbReference type="PANTHER" id="PTHR33540:SF2">
    <property type="entry name" value="TRNA THREONYLCARBAMOYLADENOSINE BIOSYNTHESIS PROTEIN TSAE"/>
    <property type="match status" value="1"/>
</dbReference>
<proteinExistence type="inferred from homology"/>
<keyword evidence="5" id="KW-0819">tRNA processing</keyword>
<comment type="subcellular location">
    <subcellularLocation>
        <location evidence="1">Cytoplasm</location>
    </subcellularLocation>
</comment>